<protein>
    <submittedName>
        <fullName evidence="1">EcsC family protein</fullName>
    </submittedName>
</protein>
<reference evidence="1 2" key="1">
    <citation type="submission" date="2018-10" db="EMBL/GenBank/DDBJ databases">
        <title>Sequencing the genomes of 1000 actinobacteria strains.</title>
        <authorList>
            <person name="Klenk H.-P."/>
        </authorList>
    </citation>
    <scope>NUCLEOTIDE SEQUENCE [LARGE SCALE GENOMIC DNA]</scope>
    <source>
        <strain evidence="1 2">DSM 45175</strain>
    </source>
</reference>
<dbReference type="EMBL" id="RBKT01000001">
    <property type="protein sequence ID" value="RKR89437.1"/>
    <property type="molecule type" value="Genomic_DNA"/>
</dbReference>
<sequence>MVPAQPRTSTPGRPPIAARLLDHPGFTPELLAVAAVNSLGPAAGSWARQTRTTYPTASAHGLARLITTRFVRLAGVSGAASAAAGLLAPVAELAAVSWTQAALVLHLAAAYGLDPTDPERAVDLLVLTQVHPDDRSARSALDAALAAGPDGDGSGLHRVAEAGWRLAAPLAAQAGGWLALRLAARLLPGAAMLAAAVGDSAAAQRLAARAVARYSQSNHSRGSEA</sequence>
<dbReference type="Proteomes" id="UP000277671">
    <property type="component" value="Unassembled WGS sequence"/>
</dbReference>
<evidence type="ECO:0000313" key="2">
    <source>
        <dbReference type="Proteomes" id="UP000277671"/>
    </source>
</evidence>
<comment type="caution">
    <text evidence="1">The sequence shown here is derived from an EMBL/GenBank/DDBJ whole genome shotgun (WGS) entry which is preliminary data.</text>
</comment>
<proteinExistence type="predicted"/>
<dbReference type="AlphaFoldDB" id="A0A495JKG4"/>
<organism evidence="1 2">
    <name type="scientific">Micromonospora pisi</name>
    <dbReference type="NCBI Taxonomy" id="589240"/>
    <lineage>
        <taxon>Bacteria</taxon>
        <taxon>Bacillati</taxon>
        <taxon>Actinomycetota</taxon>
        <taxon>Actinomycetes</taxon>
        <taxon>Micromonosporales</taxon>
        <taxon>Micromonosporaceae</taxon>
        <taxon>Micromonospora</taxon>
    </lineage>
</organism>
<keyword evidence="2" id="KW-1185">Reference proteome</keyword>
<evidence type="ECO:0000313" key="1">
    <source>
        <dbReference type="EMBL" id="RKR89437.1"/>
    </source>
</evidence>
<accession>A0A495JKG4</accession>
<gene>
    <name evidence="1" type="ORF">BDK92_3783</name>
</gene>
<dbReference type="RefSeq" id="WP_211349282.1">
    <property type="nucleotide sequence ID" value="NZ_RBKT01000001.1"/>
</dbReference>
<name>A0A495JKG4_9ACTN</name>